<organism evidence="12 13">
    <name type="scientific">Phytophthora cactorum</name>
    <dbReference type="NCBI Taxonomy" id="29920"/>
    <lineage>
        <taxon>Eukaryota</taxon>
        <taxon>Sar</taxon>
        <taxon>Stramenopiles</taxon>
        <taxon>Oomycota</taxon>
        <taxon>Peronosporomycetes</taxon>
        <taxon>Peronosporales</taxon>
        <taxon>Peronosporaceae</taxon>
        <taxon>Phytophthora</taxon>
    </lineage>
</organism>
<dbReference type="Proteomes" id="UP000760860">
    <property type="component" value="Unassembled WGS sequence"/>
</dbReference>
<reference evidence="12" key="1">
    <citation type="submission" date="2018-05" db="EMBL/GenBank/DDBJ databases">
        <title>Effector identification in a new, highly contiguous assembly of the strawberry crown rot pathogen Phytophthora cactorum.</title>
        <authorList>
            <person name="Armitage A.D."/>
            <person name="Nellist C.F."/>
            <person name="Bates H."/>
            <person name="Vickerstaff R.J."/>
            <person name="Harrison R.J."/>
        </authorList>
    </citation>
    <scope>NUCLEOTIDE SEQUENCE</scope>
    <source>
        <strain evidence="10">4032</strain>
        <strain evidence="11">P415</strain>
        <strain evidence="12">P421</strain>
    </source>
</reference>
<evidence type="ECO:0000313" key="10">
    <source>
        <dbReference type="EMBL" id="KAG2910891.1"/>
    </source>
</evidence>
<accession>A0A8T1HU05</accession>
<dbReference type="PANTHER" id="PTHR31247">
    <property type="entry name" value="TRANSMEMBRANE PROTEIN 198 FAMILY MEMBER"/>
    <property type="match status" value="1"/>
</dbReference>
<feature type="compositionally biased region" description="Basic residues" evidence="7">
    <location>
        <begin position="174"/>
        <end position="183"/>
    </location>
</feature>
<dbReference type="VEuPathDB" id="FungiDB:PC110_g6243"/>
<evidence type="ECO:0000259" key="9">
    <source>
        <dbReference type="Pfam" id="PF13886"/>
    </source>
</evidence>
<dbReference type="InterPro" id="IPR025256">
    <property type="entry name" value="TM7S3/TM198-like_dom"/>
</dbReference>
<feature type="compositionally biased region" description="Basic and acidic residues" evidence="7">
    <location>
        <begin position="184"/>
        <end position="201"/>
    </location>
</feature>
<protein>
    <recommendedName>
        <fullName evidence="6">Transmembrane protein 198</fullName>
    </recommendedName>
</protein>
<evidence type="ECO:0000256" key="6">
    <source>
        <dbReference type="ARBA" id="ARBA00049737"/>
    </source>
</evidence>
<dbReference type="PANTHER" id="PTHR31247:SF5">
    <property type="entry name" value="DUF4203 DOMAIN-CONTAINING PROTEIN"/>
    <property type="match status" value="1"/>
</dbReference>
<dbReference type="Proteomes" id="UP000697107">
    <property type="component" value="Unassembled WGS sequence"/>
</dbReference>
<name>A0A8T1HU05_9STRA</name>
<evidence type="ECO:0000256" key="2">
    <source>
        <dbReference type="ARBA" id="ARBA00006244"/>
    </source>
</evidence>
<feature type="domain" description="TM7S3/TM198-like" evidence="9">
    <location>
        <begin position="27"/>
        <end position="124"/>
    </location>
</feature>
<evidence type="ECO:0000256" key="7">
    <source>
        <dbReference type="SAM" id="MobiDB-lite"/>
    </source>
</evidence>
<feature type="transmembrane region" description="Helical" evidence="8">
    <location>
        <begin position="69"/>
        <end position="97"/>
    </location>
</feature>
<evidence type="ECO:0000256" key="1">
    <source>
        <dbReference type="ARBA" id="ARBA00004141"/>
    </source>
</evidence>
<dbReference type="EMBL" id="RCML01000437">
    <property type="protein sequence ID" value="KAG2977100.1"/>
    <property type="molecule type" value="Genomic_DNA"/>
</dbReference>
<proteinExistence type="inferred from homology"/>
<gene>
    <name evidence="10" type="ORF">PC115_g12766</name>
    <name evidence="11" type="ORF">PC118_g13087</name>
    <name evidence="12" type="ORF">PC129_g14536</name>
</gene>
<keyword evidence="3 8" id="KW-0812">Transmembrane</keyword>
<comment type="subcellular location">
    <subcellularLocation>
        <location evidence="1">Membrane</location>
        <topology evidence="1">Multi-pass membrane protein</topology>
    </subcellularLocation>
</comment>
<evidence type="ECO:0000256" key="3">
    <source>
        <dbReference type="ARBA" id="ARBA00022692"/>
    </source>
</evidence>
<evidence type="ECO:0000256" key="8">
    <source>
        <dbReference type="SAM" id="Phobius"/>
    </source>
</evidence>
<feature type="transmembrane region" description="Helical" evidence="8">
    <location>
        <begin position="29"/>
        <end position="48"/>
    </location>
</feature>
<dbReference type="AlphaFoldDB" id="A0A8T1HU05"/>
<evidence type="ECO:0000313" key="13">
    <source>
        <dbReference type="Proteomes" id="UP000760860"/>
    </source>
</evidence>
<comment type="caution">
    <text evidence="12">The sequence shown here is derived from an EMBL/GenBank/DDBJ whole genome shotgun (WGS) entry which is preliminary data.</text>
</comment>
<dbReference type="GO" id="GO:0005886">
    <property type="term" value="C:plasma membrane"/>
    <property type="evidence" value="ECO:0007669"/>
    <property type="project" value="TreeGrafter"/>
</dbReference>
<dbReference type="EMBL" id="RCMV01000629">
    <property type="protein sequence ID" value="KAG3214552.1"/>
    <property type="molecule type" value="Genomic_DNA"/>
</dbReference>
<dbReference type="EMBL" id="RCMI01000437">
    <property type="protein sequence ID" value="KAG2910891.1"/>
    <property type="molecule type" value="Genomic_DNA"/>
</dbReference>
<sequence length="295" mass="33762">MPAWPHVLYGPVQWARLGLQRTSHYSGAAVIWLFPVSTFVAGAATGVMTEKILANSFGYLIYPGSTKDLLMLMCVVLGLFFGVLALKLVLIILTSLFGSGMVAWSVCYFVGDFPNSNDLEQYASEGINGEAAYSIPSAWPNRFGKRDDVAEYVEKKTARNQNQYSVDMEAPPSRRQRQVHRHRDVQEQRHSRQVPEIREVRLQQTPSKNRIKKQQAPRSPPYSSAPHQHYVDLNATDEIIEYGVRMPRQKRIIYSERESDLYKLEFNREPCVIRGEYVHRDSSICSEKVVRIDKH</sequence>
<keyword evidence="4 8" id="KW-1133">Transmembrane helix</keyword>
<evidence type="ECO:0000313" key="12">
    <source>
        <dbReference type="EMBL" id="KAG3214552.1"/>
    </source>
</evidence>
<feature type="region of interest" description="Disordered" evidence="7">
    <location>
        <begin position="160"/>
        <end position="228"/>
    </location>
</feature>
<evidence type="ECO:0000313" key="11">
    <source>
        <dbReference type="EMBL" id="KAG2977100.1"/>
    </source>
</evidence>
<dbReference type="Proteomes" id="UP000774804">
    <property type="component" value="Unassembled WGS sequence"/>
</dbReference>
<dbReference type="InterPro" id="IPR040236">
    <property type="entry name" value="TMEM198"/>
</dbReference>
<dbReference type="Pfam" id="PF13886">
    <property type="entry name" value="TM7S3_TM198"/>
    <property type="match status" value="1"/>
</dbReference>
<evidence type="ECO:0000256" key="5">
    <source>
        <dbReference type="ARBA" id="ARBA00023136"/>
    </source>
</evidence>
<comment type="similarity">
    <text evidence="2">Belongs to the TMEM198 family.</text>
</comment>
<dbReference type="VEuPathDB" id="FungiDB:PC110_g6242"/>
<evidence type="ECO:0000256" key="4">
    <source>
        <dbReference type="ARBA" id="ARBA00022989"/>
    </source>
</evidence>
<keyword evidence="5 8" id="KW-0472">Membrane</keyword>